<protein>
    <recommendedName>
        <fullName evidence="2">5'-Nucleotidase C-terminal domain-containing protein</fullName>
    </recommendedName>
</protein>
<feature type="signal peptide" evidence="1">
    <location>
        <begin position="1"/>
        <end position="20"/>
    </location>
</feature>
<feature type="chain" id="PRO_5046970471" description="5'-Nucleotidase C-terminal domain-containing protein" evidence="1">
    <location>
        <begin position="21"/>
        <end position="248"/>
    </location>
</feature>
<feature type="domain" description="5'-Nucleotidase C-terminal" evidence="2">
    <location>
        <begin position="70"/>
        <end position="207"/>
    </location>
</feature>
<organism evidence="3 4">
    <name type="scientific">Nibrella saemangeumensis</name>
    <dbReference type="NCBI Taxonomy" id="1084526"/>
    <lineage>
        <taxon>Bacteria</taxon>
        <taxon>Pseudomonadati</taxon>
        <taxon>Bacteroidota</taxon>
        <taxon>Cytophagia</taxon>
        <taxon>Cytophagales</taxon>
        <taxon>Spirosomataceae</taxon>
        <taxon>Nibrella</taxon>
    </lineage>
</organism>
<keyword evidence="1" id="KW-0732">Signal</keyword>
<dbReference type="Gene3D" id="3.90.780.10">
    <property type="entry name" value="5'-Nucleotidase, C-terminal domain"/>
    <property type="match status" value="1"/>
</dbReference>
<name>A0ABP8N6M7_9BACT</name>
<dbReference type="RefSeq" id="WP_345246077.1">
    <property type="nucleotide sequence ID" value="NZ_BAABHD010000068.1"/>
</dbReference>
<dbReference type="Pfam" id="PF02872">
    <property type="entry name" value="5_nucleotid_C"/>
    <property type="match status" value="1"/>
</dbReference>
<evidence type="ECO:0000256" key="1">
    <source>
        <dbReference type="SAM" id="SignalP"/>
    </source>
</evidence>
<dbReference type="InterPro" id="IPR006179">
    <property type="entry name" value="5_nucleotidase/apyrase"/>
</dbReference>
<dbReference type="PANTHER" id="PTHR11575">
    <property type="entry name" value="5'-NUCLEOTIDASE-RELATED"/>
    <property type="match status" value="1"/>
</dbReference>
<proteinExistence type="predicted"/>
<reference evidence="4" key="1">
    <citation type="journal article" date="2019" name="Int. J. Syst. Evol. Microbiol.">
        <title>The Global Catalogue of Microorganisms (GCM) 10K type strain sequencing project: providing services to taxonomists for standard genome sequencing and annotation.</title>
        <authorList>
            <consortium name="The Broad Institute Genomics Platform"/>
            <consortium name="The Broad Institute Genome Sequencing Center for Infectious Disease"/>
            <person name="Wu L."/>
            <person name="Ma J."/>
        </authorList>
    </citation>
    <scope>NUCLEOTIDE SEQUENCE [LARGE SCALE GENOMIC DNA]</scope>
    <source>
        <strain evidence="4">JCM 17927</strain>
    </source>
</reference>
<dbReference type="EMBL" id="BAABHD010000068">
    <property type="protein sequence ID" value="GAA4462255.1"/>
    <property type="molecule type" value="Genomic_DNA"/>
</dbReference>
<dbReference type="PROSITE" id="PS51257">
    <property type="entry name" value="PROKAR_LIPOPROTEIN"/>
    <property type="match status" value="1"/>
</dbReference>
<dbReference type="InterPro" id="IPR036907">
    <property type="entry name" value="5'-Nucleotdase_C_sf"/>
</dbReference>
<evidence type="ECO:0000313" key="3">
    <source>
        <dbReference type="EMBL" id="GAA4462255.1"/>
    </source>
</evidence>
<dbReference type="InterPro" id="IPR008334">
    <property type="entry name" value="5'-Nucleotdase_C"/>
</dbReference>
<gene>
    <name evidence="3" type="ORF">GCM10023189_38700</name>
</gene>
<dbReference type="SUPFAM" id="SSF55816">
    <property type="entry name" value="5'-nucleotidase (syn. UDP-sugar hydrolase), C-terminal domain"/>
    <property type="match status" value="1"/>
</dbReference>
<evidence type="ECO:0000313" key="4">
    <source>
        <dbReference type="Proteomes" id="UP001501175"/>
    </source>
</evidence>
<comment type="caution">
    <text evidence="3">The sequence shown here is derived from an EMBL/GenBank/DDBJ whole genome shotgun (WGS) entry which is preliminary data.</text>
</comment>
<dbReference type="Proteomes" id="UP001501175">
    <property type="component" value="Unassembled WGS sequence"/>
</dbReference>
<accession>A0ABP8N6M7</accession>
<keyword evidence="4" id="KW-1185">Reference proteome</keyword>
<sequence length="248" mass="27396">MQRLKLIYFLALTAALSACQNTYYPTGRTYNRIEVDATTQADTGMSRFLQPYKQQLDQTMTEMLVRSDVSLEKGKPESAINNLLADALRQEAGKRYGKPIDIGHLNYSGVRSGLPKGPITVGNIYEVMPFDNQITVLTLKGSQVMQLLNHFLKDEALVISGLRATIANDKVQSVTLANGKPLQPDETYTVAMSDYVANGGSGASFLKDAVRREDLNVNIRDAFIDYFRQLGKAGQPINPTTDGRITIQ</sequence>
<evidence type="ECO:0000259" key="2">
    <source>
        <dbReference type="Pfam" id="PF02872"/>
    </source>
</evidence>
<dbReference type="PANTHER" id="PTHR11575:SF24">
    <property type="entry name" value="5'-NUCLEOTIDASE"/>
    <property type="match status" value="1"/>
</dbReference>
<dbReference type="PRINTS" id="PR01607">
    <property type="entry name" value="APYRASEFAMLY"/>
</dbReference>